<dbReference type="AlphaFoldDB" id="A0A9D4PJP2"/>
<comment type="caution">
    <text evidence="1">The sequence shown here is derived from an EMBL/GenBank/DDBJ whole genome shotgun (WGS) entry which is preliminary data.</text>
</comment>
<dbReference type="SUPFAM" id="SSF52047">
    <property type="entry name" value="RNI-like"/>
    <property type="match status" value="1"/>
</dbReference>
<dbReference type="InterPro" id="IPR032675">
    <property type="entry name" value="LRR_dom_sf"/>
</dbReference>
<gene>
    <name evidence="1" type="ORF">HPB52_011986</name>
</gene>
<organism evidence="1 2">
    <name type="scientific">Rhipicephalus sanguineus</name>
    <name type="common">Brown dog tick</name>
    <name type="synonym">Ixodes sanguineus</name>
    <dbReference type="NCBI Taxonomy" id="34632"/>
    <lineage>
        <taxon>Eukaryota</taxon>
        <taxon>Metazoa</taxon>
        <taxon>Ecdysozoa</taxon>
        <taxon>Arthropoda</taxon>
        <taxon>Chelicerata</taxon>
        <taxon>Arachnida</taxon>
        <taxon>Acari</taxon>
        <taxon>Parasitiformes</taxon>
        <taxon>Ixodida</taxon>
        <taxon>Ixodoidea</taxon>
        <taxon>Ixodidae</taxon>
        <taxon>Rhipicephalinae</taxon>
        <taxon>Rhipicephalus</taxon>
        <taxon>Rhipicephalus</taxon>
    </lineage>
</organism>
<proteinExistence type="predicted"/>
<dbReference type="Proteomes" id="UP000821837">
    <property type="component" value="Unassembled WGS sequence"/>
</dbReference>
<protein>
    <recommendedName>
        <fullName evidence="3">Nlr family card domain protein</fullName>
    </recommendedName>
</protein>
<dbReference type="PANTHER" id="PTHR47679">
    <property type="entry name" value="PROTEIN TORNADO 1"/>
    <property type="match status" value="1"/>
</dbReference>
<name>A0A9D4PJP2_RHISA</name>
<dbReference type="EMBL" id="JABSTV010001253">
    <property type="protein sequence ID" value="KAH7943843.1"/>
    <property type="molecule type" value="Genomic_DNA"/>
</dbReference>
<accession>A0A9D4PJP2</accession>
<evidence type="ECO:0008006" key="3">
    <source>
        <dbReference type="Google" id="ProtNLM"/>
    </source>
</evidence>
<evidence type="ECO:0000313" key="1">
    <source>
        <dbReference type="EMBL" id="KAH7943843.1"/>
    </source>
</evidence>
<dbReference type="VEuPathDB" id="VectorBase:RSAN_048320"/>
<evidence type="ECO:0000313" key="2">
    <source>
        <dbReference type="Proteomes" id="UP000821837"/>
    </source>
</evidence>
<keyword evidence="2" id="KW-1185">Reference proteome</keyword>
<reference evidence="1" key="2">
    <citation type="submission" date="2021-09" db="EMBL/GenBank/DDBJ databases">
        <authorList>
            <person name="Jia N."/>
            <person name="Wang J."/>
            <person name="Shi W."/>
            <person name="Du L."/>
            <person name="Sun Y."/>
            <person name="Zhan W."/>
            <person name="Jiang J."/>
            <person name="Wang Q."/>
            <person name="Zhang B."/>
            <person name="Ji P."/>
            <person name="Sakyi L.B."/>
            <person name="Cui X."/>
            <person name="Yuan T."/>
            <person name="Jiang B."/>
            <person name="Yang W."/>
            <person name="Lam T.T.-Y."/>
            <person name="Chang Q."/>
            <person name="Ding S."/>
            <person name="Wang X."/>
            <person name="Zhu J."/>
            <person name="Ruan X."/>
            <person name="Zhao L."/>
            <person name="Wei J."/>
            <person name="Que T."/>
            <person name="Du C."/>
            <person name="Cheng J."/>
            <person name="Dai P."/>
            <person name="Han X."/>
            <person name="Huang E."/>
            <person name="Gao Y."/>
            <person name="Liu J."/>
            <person name="Shao H."/>
            <person name="Ye R."/>
            <person name="Li L."/>
            <person name="Wei W."/>
            <person name="Wang X."/>
            <person name="Wang C."/>
            <person name="Huo Q."/>
            <person name="Li W."/>
            <person name="Guo W."/>
            <person name="Chen H."/>
            <person name="Chen S."/>
            <person name="Zhou L."/>
            <person name="Zhou L."/>
            <person name="Ni X."/>
            <person name="Tian J."/>
            <person name="Zhou Y."/>
            <person name="Sheng Y."/>
            <person name="Liu T."/>
            <person name="Pan Y."/>
            <person name="Xia L."/>
            <person name="Li J."/>
            <person name="Zhao F."/>
            <person name="Cao W."/>
        </authorList>
    </citation>
    <scope>NUCLEOTIDE SEQUENCE</scope>
    <source>
        <strain evidence="1">Rsan-2018</strain>
        <tissue evidence="1">Larvae</tissue>
    </source>
</reference>
<reference evidence="1" key="1">
    <citation type="journal article" date="2020" name="Cell">
        <title>Large-Scale Comparative Analyses of Tick Genomes Elucidate Their Genetic Diversity and Vector Capacities.</title>
        <authorList>
            <consortium name="Tick Genome and Microbiome Consortium (TIGMIC)"/>
            <person name="Jia N."/>
            <person name="Wang J."/>
            <person name="Shi W."/>
            <person name="Du L."/>
            <person name="Sun Y."/>
            <person name="Zhan W."/>
            <person name="Jiang J.F."/>
            <person name="Wang Q."/>
            <person name="Zhang B."/>
            <person name="Ji P."/>
            <person name="Bell-Sakyi L."/>
            <person name="Cui X.M."/>
            <person name="Yuan T.T."/>
            <person name="Jiang B.G."/>
            <person name="Yang W.F."/>
            <person name="Lam T.T."/>
            <person name="Chang Q.C."/>
            <person name="Ding S.J."/>
            <person name="Wang X.J."/>
            <person name="Zhu J.G."/>
            <person name="Ruan X.D."/>
            <person name="Zhao L."/>
            <person name="Wei J.T."/>
            <person name="Ye R.Z."/>
            <person name="Que T.C."/>
            <person name="Du C.H."/>
            <person name="Zhou Y.H."/>
            <person name="Cheng J.X."/>
            <person name="Dai P.F."/>
            <person name="Guo W.B."/>
            <person name="Han X.H."/>
            <person name="Huang E.J."/>
            <person name="Li L.F."/>
            <person name="Wei W."/>
            <person name="Gao Y.C."/>
            <person name="Liu J.Z."/>
            <person name="Shao H.Z."/>
            <person name="Wang X."/>
            <person name="Wang C.C."/>
            <person name="Yang T.C."/>
            <person name="Huo Q.B."/>
            <person name="Li W."/>
            <person name="Chen H.Y."/>
            <person name="Chen S.E."/>
            <person name="Zhou L.G."/>
            <person name="Ni X.B."/>
            <person name="Tian J.H."/>
            <person name="Sheng Y."/>
            <person name="Liu T."/>
            <person name="Pan Y.S."/>
            <person name="Xia L.Y."/>
            <person name="Li J."/>
            <person name="Zhao F."/>
            <person name="Cao W.C."/>
        </authorList>
    </citation>
    <scope>NUCLEOTIDE SEQUENCE</scope>
    <source>
        <strain evidence="1">Rsan-2018</strain>
    </source>
</reference>
<sequence length="729" mass="81663">MGNLTGRPAQPTIAAFAGSAHTTSIFDRGLAERFRLPCAADVPTGLHKDQGCPINGYLHICNEVLFHVGMELREERGGLLSLVSFSFTDARATPPSDVDLLRTKTFLRWLLRTHVCIAGLELREDEWVRAHSEVILEELPENNCLKKFLVHFSSGDTLQPHIATLLPRLRFLEELTLQMSRRSDVLVAAVSELLRTTTCLRSLAFEASYESGQPPKTFIDALAANSTLKTLDLWANWNAAEPPGVLGEYLRRDRLLTKLMLTGDRVDREELLLEECLVRNTTLSTLDMGSVCGGERTARFLTRILAECISLRKLILGGVRDACVNISDATMTLCAEALVKNETLEELTLPYYLWHPKNWIAFFSLLPRNRHLKRLEITQHSTEDHVRIADVLEVLARANSLPRVSFDGSLHGYVLELMHFRAFSSIDLSGDKGVQLRALQRLPTVDHFTYLSIDAHAASERLFSSLATYIRGTTVLRQLSLTVTDPLLTAKTAPLSCWTLLFGSMSTNTSIAHVYIHSNGNFQYNDRFAHTIGHSRNITRVIYLQNAPGNAEEFVFHLSAVIGENYNLINVGFFNVNVGIEARRSLFRIKETTRRNSGLLERAAVYNGTGPLDRYTATALERVSRNPALVRELADKEGIPARQVAGMIRSRLSSVEGLHDFMRLTGVVKECVTCAPPVDGCGMQLQDLEDDCWRLVRRYLSFDDVKCSTIATPRPAEHQNQKVHRANET</sequence>
<dbReference type="Gene3D" id="3.80.10.10">
    <property type="entry name" value="Ribonuclease Inhibitor"/>
    <property type="match status" value="2"/>
</dbReference>
<dbReference type="PANTHER" id="PTHR47679:SF1">
    <property type="entry name" value="PROTEIN TORNADO 1"/>
    <property type="match status" value="1"/>
</dbReference>